<dbReference type="Gene3D" id="3.40.50.300">
    <property type="entry name" value="P-loop containing nucleotide triphosphate hydrolases"/>
    <property type="match status" value="1"/>
</dbReference>
<evidence type="ECO:0000313" key="10">
    <source>
        <dbReference type="Proteomes" id="UP000305267"/>
    </source>
</evidence>
<comment type="caution">
    <text evidence="9">The sequence shown here is derived from an EMBL/GenBank/DDBJ whole genome shotgun (WGS) entry which is preliminary data.</text>
</comment>
<keyword evidence="2" id="KW-0378">Hydrolase</keyword>
<comment type="function">
    <text evidence="5">Zinc chaperone that directly transfers zinc cofactor to target proteins, thereby activating them. Zinc is transferred from the CXCC motif in the GTPase domain to the zinc binding site in target proteins in a process requiring GTP hydrolysis.</text>
</comment>
<evidence type="ECO:0000313" key="9">
    <source>
        <dbReference type="EMBL" id="TNC16067.1"/>
    </source>
</evidence>
<evidence type="ECO:0000259" key="7">
    <source>
        <dbReference type="Pfam" id="PF02492"/>
    </source>
</evidence>
<keyword evidence="1" id="KW-0547">Nucleotide-binding</keyword>
<comment type="catalytic activity">
    <reaction evidence="6">
        <text>GTP + H2O = GDP + phosphate + H(+)</text>
        <dbReference type="Rhea" id="RHEA:19669"/>
        <dbReference type="ChEBI" id="CHEBI:15377"/>
        <dbReference type="ChEBI" id="CHEBI:15378"/>
        <dbReference type="ChEBI" id="CHEBI:37565"/>
        <dbReference type="ChEBI" id="CHEBI:43474"/>
        <dbReference type="ChEBI" id="CHEBI:58189"/>
    </reaction>
    <physiologicalReaction direction="left-to-right" evidence="6">
        <dbReference type="Rhea" id="RHEA:19670"/>
    </physiologicalReaction>
</comment>
<dbReference type="PANTHER" id="PTHR13748:SF62">
    <property type="entry name" value="COBW DOMAIN-CONTAINING PROTEIN"/>
    <property type="match status" value="1"/>
</dbReference>
<dbReference type="OrthoDB" id="9808822at2"/>
<name>A0A5C4LST6_9HYPH</name>
<evidence type="ECO:0000259" key="8">
    <source>
        <dbReference type="Pfam" id="PF07683"/>
    </source>
</evidence>
<dbReference type="Gene3D" id="3.30.1220.10">
    <property type="entry name" value="CobW-like, C-terminal domain"/>
    <property type="match status" value="1"/>
</dbReference>
<evidence type="ECO:0000256" key="1">
    <source>
        <dbReference type="ARBA" id="ARBA00022741"/>
    </source>
</evidence>
<evidence type="ECO:0000256" key="4">
    <source>
        <dbReference type="ARBA" id="ARBA00034320"/>
    </source>
</evidence>
<dbReference type="Pfam" id="PF02492">
    <property type="entry name" value="cobW"/>
    <property type="match status" value="1"/>
</dbReference>
<dbReference type="InterPro" id="IPR003495">
    <property type="entry name" value="CobW/HypB/UreG_nucleotide-bd"/>
</dbReference>
<evidence type="ECO:0000256" key="2">
    <source>
        <dbReference type="ARBA" id="ARBA00022801"/>
    </source>
</evidence>
<reference evidence="9 10" key="1">
    <citation type="submission" date="2019-06" db="EMBL/GenBank/DDBJ databases">
        <title>Genome of Methylobacterium sp. 17Sr1-39.</title>
        <authorList>
            <person name="Seo T."/>
        </authorList>
    </citation>
    <scope>NUCLEOTIDE SEQUENCE [LARGE SCALE GENOMIC DNA]</scope>
    <source>
        <strain evidence="9 10">17Sr1-39</strain>
    </source>
</reference>
<comment type="similarity">
    <text evidence="4">Belongs to the SIMIBI class G3E GTPase family. ZNG1 subfamily.</text>
</comment>
<gene>
    <name evidence="9" type="ORF">FF100_02030</name>
</gene>
<feature type="domain" description="CobW C-terminal" evidence="8">
    <location>
        <begin position="232"/>
        <end position="313"/>
    </location>
</feature>
<proteinExistence type="inferred from homology"/>
<dbReference type="Pfam" id="PF07683">
    <property type="entry name" value="CobW_C"/>
    <property type="match status" value="1"/>
</dbReference>
<feature type="domain" description="CobW/HypB/UreG nucleotide-binding" evidence="7">
    <location>
        <begin position="8"/>
        <end position="188"/>
    </location>
</feature>
<evidence type="ECO:0000256" key="5">
    <source>
        <dbReference type="ARBA" id="ARBA00045658"/>
    </source>
</evidence>
<accession>A0A5C4LST6</accession>
<dbReference type="GO" id="GO:0016787">
    <property type="term" value="F:hydrolase activity"/>
    <property type="evidence" value="ECO:0007669"/>
    <property type="project" value="UniProtKB-KW"/>
</dbReference>
<evidence type="ECO:0000256" key="6">
    <source>
        <dbReference type="ARBA" id="ARBA00049117"/>
    </source>
</evidence>
<dbReference type="InterPro" id="IPR051316">
    <property type="entry name" value="Zinc-reg_GTPase_activator"/>
</dbReference>
<organism evidence="9 10">
    <name type="scientific">Methylobacterium terricola</name>
    <dbReference type="NCBI Taxonomy" id="2583531"/>
    <lineage>
        <taxon>Bacteria</taxon>
        <taxon>Pseudomonadati</taxon>
        <taxon>Pseudomonadota</taxon>
        <taxon>Alphaproteobacteria</taxon>
        <taxon>Hyphomicrobiales</taxon>
        <taxon>Methylobacteriaceae</taxon>
        <taxon>Methylobacterium</taxon>
    </lineage>
</organism>
<dbReference type="AlphaFoldDB" id="A0A5C4LST6"/>
<dbReference type="SUPFAM" id="SSF90002">
    <property type="entry name" value="Hypothetical protein YjiA, C-terminal domain"/>
    <property type="match status" value="1"/>
</dbReference>
<dbReference type="RefSeq" id="WP_139033884.1">
    <property type="nucleotide sequence ID" value="NZ_VDDA01000001.1"/>
</dbReference>
<dbReference type="InterPro" id="IPR011629">
    <property type="entry name" value="CobW-like_C"/>
</dbReference>
<dbReference type="InterPro" id="IPR036627">
    <property type="entry name" value="CobW-likC_sf"/>
</dbReference>
<keyword evidence="3" id="KW-0143">Chaperone</keyword>
<keyword evidence="10" id="KW-1185">Reference proteome</keyword>
<dbReference type="Proteomes" id="UP000305267">
    <property type="component" value="Unassembled WGS sequence"/>
</dbReference>
<dbReference type="SUPFAM" id="SSF52540">
    <property type="entry name" value="P-loop containing nucleoside triphosphate hydrolases"/>
    <property type="match status" value="1"/>
</dbReference>
<dbReference type="GO" id="GO:0005737">
    <property type="term" value="C:cytoplasm"/>
    <property type="evidence" value="ECO:0007669"/>
    <property type="project" value="TreeGrafter"/>
</dbReference>
<dbReference type="InterPro" id="IPR027417">
    <property type="entry name" value="P-loop_NTPase"/>
</dbReference>
<sequence>MTDILDFVVLTGFLGSGKTTLLRDYLTRPEAADTAIIVNEAGEIGLDGLILRESTDQVTLDVPMTMLANGCVCCQMTSDLARTVEALLAAERPEASGPLRRIVLETSGLSKPGPVLRQLASLAGFPMRVSVVATYDALRGPETAGFEEAAAQWAAAHRIVLTKLDAAPPGRLAEARAAVAGLNPLAETVADPDRRRAVAAAFAPLSGAGLDPALLASEPGGAHPRVAVWLARPTTALPYDDLAAWLDNLAGHLGERLLRLKGLVQVVEADRPLLVESVGTLFSRPRPFGRPGEEAASFVVVIARDLAAGELEAVAPAGLFRFAPRVAETPFGRAGAGVPRAEAVRD</sequence>
<dbReference type="GO" id="GO:0000166">
    <property type="term" value="F:nucleotide binding"/>
    <property type="evidence" value="ECO:0007669"/>
    <property type="project" value="UniProtKB-KW"/>
</dbReference>
<dbReference type="PANTHER" id="PTHR13748">
    <property type="entry name" value="COBW-RELATED"/>
    <property type="match status" value="1"/>
</dbReference>
<dbReference type="EMBL" id="VDDA01000001">
    <property type="protein sequence ID" value="TNC16067.1"/>
    <property type="molecule type" value="Genomic_DNA"/>
</dbReference>
<protein>
    <submittedName>
        <fullName evidence="9">Cobalamin biosynthesis protein CobW</fullName>
    </submittedName>
</protein>
<evidence type="ECO:0000256" key="3">
    <source>
        <dbReference type="ARBA" id="ARBA00023186"/>
    </source>
</evidence>